<protein>
    <submittedName>
        <fullName evidence="1">Uncharacterized protein</fullName>
    </submittedName>
</protein>
<feature type="non-terminal residue" evidence="1">
    <location>
        <position position="75"/>
    </location>
</feature>
<gene>
    <name evidence="1" type="ORF">Q609_ECAC01200G0001</name>
</gene>
<reference evidence="1 2" key="1">
    <citation type="submission" date="2013-12" db="EMBL/GenBank/DDBJ databases">
        <title>A Varibaculum cambriense genome reconstructed from a premature infant gut community with otherwise low bacterial novelty that shifts toward anaerobic metabolism during the third week of life.</title>
        <authorList>
            <person name="Brown C.T."/>
            <person name="Sharon I."/>
            <person name="Thomas B.C."/>
            <person name="Castelle C.J."/>
            <person name="Morowitz M.J."/>
            <person name="Banfield J.F."/>
        </authorList>
    </citation>
    <scope>NUCLEOTIDE SEQUENCE [LARGE SCALE GENOMIC DNA]</scope>
    <source>
        <strain evidence="2">DORA_A_5_14_21</strain>
    </source>
</reference>
<sequence length="75" mass="8436">MQTTIKIPEVLIGEIIRYALRTLSLAPTCADAQVFFAPNLLSLAFFISCNLPPFAFTESEQRELECFLAFFEICA</sequence>
<evidence type="ECO:0000313" key="1">
    <source>
        <dbReference type="EMBL" id="ETJ25432.1"/>
    </source>
</evidence>
<dbReference type="AlphaFoldDB" id="W1X4U3"/>
<proteinExistence type="predicted"/>
<accession>W1X4U3</accession>
<comment type="caution">
    <text evidence="1">The sequence shown here is derived from an EMBL/GenBank/DDBJ whole genome shotgun (WGS) entry which is preliminary data.</text>
</comment>
<dbReference type="Proteomes" id="UP000018853">
    <property type="component" value="Unassembled WGS sequence"/>
</dbReference>
<evidence type="ECO:0000313" key="2">
    <source>
        <dbReference type="Proteomes" id="UP000018853"/>
    </source>
</evidence>
<dbReference type="EMBL" id="AZLZ01001200">
    <property type="protein sequence ID" value="ETJ25432.1"/>
    <property type="molecule type" value="Genomic_DNA"/>
</dbReference>
<organism evidence="1 2">
    <name type="scientific">Escherichia coli DORA_A_5_14_21</name>
    <dbReference type="NCBI Taxonomy" id="1403943"/>
    <lineage>
        <taxon>Bacteria</taxon>
        <taxon>Pseudomonadati</taxon>
        <taxon>Pseudomonadota</taxon>
        <taxon>Gammaproteobacteria</taxon>
        <taxon>Enterobacterales</taxon>
        <taxon>Enterobacteriaceae</taxon>
        <taxon>Escherichia</taxon>
    </lineage>
</organism>
<name>W1X4U3_ECOLX</name>